<evidence type="ECO:0000256" key="4">
    <source>
        <dbReference type="ARBA" id="ARBA00023062"/>
    </source>
</evidence>
<reference evidence="7" key="1">
    <citation type="submission" date="2017-04" db="EMBL/GenBank/DDBJ databases">
        <title>Population genomics of picophytoplankton unveils novel chromosome hypervariability.</title>
        <authorList>
            <consortium name="DOE Joint Genome Institute"/>
            <person name="Blanc-Mathieu R."/>
            <person name="Krasovec M."/>
            <person name="Hebrard M."/>
            <person name="Yau S."/>
            <person name="Desgranges E."/>
            <person name="Martin J."/>
            <person name="Schackwitz W."/>
            <person name="Kuo A."/>
            <person name="Salin G."/>
            <person name="Donnadieu C."/>
            <person name="Desdevises Y."/>
            <person name="Sanchez-Ferandin S."/>
            <person name="Moreau H."/>
            <person name="Rivals E."/>
            <person name="Grigoriev I.V."/>
            <person name="Grimsley N."/>
            <person name="Eyre-Walker A."/>
            <person name="Piganeau G."/>
        </authorList>
    </citation>
    <scope>NUCLEOTIDE SEQUENCE [LARGE SCALE GENOMIC DNA]</scope>
    <source>
        <strain evidence="7">RCC 1115</strain>
    </source>
</reference>
<comment type="function">
    <text evidence="5">Converts proline to delta-1-pyrroline-5-carboxylate.</text>
</comment>
<evidence type="ECO:0000256" key="2">
    <source>
        <dbReference type="ARBA" id="ARBA00012695"/>
    </source>
</evidence>
<dbReference type="SUPFAM" id="SSF51730">
    <property type="entry name" value="FAD-linked oxidoreductase"/>
    <property type="match status" value="1"/>
</dbReference>
<dbReference type="GO" id="GO:0071949">
    <property type="term" value="F:FAD binding"/>
    <property type="evidence" value="ECO:0007669"/>
    <property type="project" value="TreeGrafter"/>
</dbReference>
<dbReference type="Gene3D" id="3.20.20.220">
    <property type="match status" value="1"/>
</dbReference>
<comment type="similarity">
    <text evidence="1 5">Belongs to the proline oxidase family.</text>
</comment>
<dbReference type="PANTHER" id="PTHR13914">
    <property type="entry name" value="PROLINE OXIDASE"/>
    <property type="match status" value="1"/>
</dbReference>
<feature type="domain" description="Proline dehydrogenase" evidence="6">
    <location>
        <begin position="30"/>
        <end position="286"/>
    </location>
</feature>
<comment type="cofactor">
    <cofactor evidence="5">
        <name>FAD</name>
        <dbReference type="ChEBI" id="CHEBI:57692"/>
    </cofactor>
</comment>
<keyword evidence="5" id="KW-0285">Flavoprotein</keyword>
<dbReference type="EC" id="1.5.5.2" evidence="2 5"/>
<dbReference type="InterPro" id="IPR015659">
    <property type="entry name" value="Proline_oxidase"/>
</dbReference>
<gene>
    <name evidence="7" type="ORF">BE221DRAFT_65706</name>
</gene>
<proteinExistence type="inferred from homology"/>
<evidence type="ECO:0000256" key="3">
    <source>
        <dbReference type="ARBA" id="ARBA00023002"/>
    </source>
</evidence>
<dbReference type="InterPro" id="IPR002872">
    <property type="entry name" value="Proline_DH_dom"/>
</dbReference>
<dbReference type="eggNOG" id="KOG0186">
    <property type="taxonomic scope" value="Eukaryota"/>
</dbReference>
<dbReference type="GO" id="GO:0004657">
    <property type="term" value="F:proline dehydrogenase activity"/>
    <property type="evidence" value="ECO:0007669"/>
    <property type="project" value="UniProtKB-EC"/>
</dbReference>
<dbReference type="Pfam" id="PF01619">
    <property type="entry name" value="Pro_dh"/>
    <property type="match status" value="1"/>
</dbReference>
<keyword evidence="3 5" id="KW-0560">Oxidoreductase</keyword>
<dbReference type="PANTHER" id="PTHR13914:SF0">
    <property type="entry name" value="PROLINE DEHYDROGENASE 1, MITOCHONDRIAL"/>
    <property type="match status" value="1"/>
</dbReference>
<dbReference type="GO" id="GO:0010133">
    <property type="term" value="P:L-proline catabolic process to L-glutamate"/>
    <property type="evidence" value="ECO:0007669"/>
    <property type="project" value="TreeGrafter"/>
</dbReference>
<organism evidence="7">
    <name type="scientific">Ostreococcus tauri</name>
    <name type="common">Marine green alga</name>
    <dbReference type="NCBI Taxonomy" id="70448"/>
    <lineage>
        <taxon>Eukaryota</taxon>
        <taxon>Viridiplantae</taxon>
        <taxon>Chlorophyta</taxon>
        <taxon>Mamiellophyceae</taxon>
        <taxon>Mamiellales</taxon>
        <taxon>Bathycoccaceae</taxon>
        <taxon>Ostreococcus</taxon>
    </lineage>
</organism>
<sequence>MSLIGGLRSLRPKLHFAALTHELPALVNALADMGLGTIVDYAREHRPAAEATEVASVIAGRMNEFPNAMHALKLSALGSEDDHAEAERHARVLAMRARELRTSVCVDAEENALHAGYSRTAFGLMREANALADDPDRPRYPTVFKTYQMYRADAVDELTKDIEMSRELGFELGAKLVRGAYLRLDRNSGALLPNKPMVDKSYERGLEIALQKGNGHVSTLIATRNIDNIEQALEHENNHRVLYAQLLGMDDDVTNRLVEKKMKVLKYVPFGRLSELSPYLYRRLLERLHWS</sequence>
<dbReference type="Proteomes" id="UP000195557">
    <property type="component" value="Unassembled WGS sequence"/>
</dbReference>
<keyword evidence="5" id="KW-0274">FAD</keyword>
<keyword evidence="4 5" id="KW-0642">Proline metabolism</keyword>
<accession>A0A1Y5ILE0</accession>
<dbReference type="AlphaFoldDB" id="A0A1Y5ILE0"/>
<dbReference type="InterPro" id="IPR029041">
    <property type="entry name" value="FAD-linked_oxidoreductase-like"/>
</dbReference>
<evidence type="ECO:0000256" key="1">
    <source>
        <dbReference type="ARBA" id="ARBA00005869"/>
    </source>
</evidence>
<evidence type="ECO:0000259" key="6">
    <source>
        <dbReference type="Pfam" id="PF01619"/>
    </source>
</evidence>
<evidence type="ECO:0000256" key="5">
    <source>
        <dbReference type="RuleBase" id="RU364054"/>
    </source>
</evidence>
<dbReference type="GO" id="GO:0005739">
    <property type="term" value="C:mitochondrion"/>
    <property type="evidence" value="ECO:0007669"/>
    <property type="project" value="TreeGrafter"/>
</dbReference>
<evidence type="ECO:0000313" key="7">
    <source>
        <dbReference type="EMBL" id="OUS49477.1"/>
    </source>
</evidence>
<protein>
    <recommendedName>
        <fullName evidence="2 5">Proline dehydrogenase</fullName>
        <ecNumber evidence="2 5">1.5.5.2</ecNumber>
    </recommendedName>
</protein>
<comment type="catalytic activity">
    <reaction evidence="5">
        <text>L-proline + a quinone = (S)-1-pyrroline-5-carboxylate + a quinol + H(+)</text>
        <dbReference type="Rhea" id="RHEA:23784"/>
        <dbReference type="ChEBI" id="CHEBI:15378"/>
        <dbReference type="ChEBI" id="CHEBI:17388"/>
        <dbReference type="ChEBI" id="CHEBI:24646"/>
        <dbReference type="ChEBI" id="CHEBI:60039"/>
        <dbReference type="ChEBI" id="CHEBI:132124"/>
        <dbReference type="EC" id="1.5.5.2"/>
    </reaction>
</comment>
<dbReference type="EMBL" id="KZ155771">
    <property type="protein sequence ID" value="OUS49477.1"/>
    <property type="molecule type" value="Genomic_DNA"/>
</dbReference>
<name>A0A1Y5ILE0_OSTTA</name>